<dbReference type="SUPFAM" id="SSF52096">
    <property type="entry name" value="ClpP/crotonase"/>
    <property type="match status" value="1"/>
</dbReference>
<name>A0A151ZGW1_TIELA</name>
<dbReference type="PANTHER" id="PTHR11941:SF171">
    <property type="entry name" value="SD19268P"/>
    <property type="match status" value="1"/>
</dbReference>
<gene>
    <name evidence="4" type="ORF">DLAC_05845</name>
</gene>
<keyword evidence="4" id="KW-0413">Isomerase</keyword>
<dbReference type="PANTHER" id="PTHR11941">
    <property type="entry name" value="ENOYL-COA HYDRATASE-RELATED"/>
    <property type="match status" value="1"/>
</dbReference>
<dbReference type="GO" id="GO:0006635">
    <property type="term" value="P:fatty acid beta-oxidation"/>
    <property type="evidence" value="ECO:0007669"/>
    <property type="project" value="TreeGrafter"/>
</dbReference>
<evidence type="ECO:0000313" key="4">
    <source>
        <dbReference type="EMBL" id="KYQ93206.1"/>
    </source>
</evidence>
<evidence type="ECO:0000256" key="3">
    <source>
        <dbReference type="RuleBase" id="RU003707"/>
    </source>
</evidence>
<dbReference type="Gene3D" id="3.90.226.10">
    <property type="entry name" value="2-enoyl-CoA Hydratase, Chain A, domain 1"/>
    <property type="match status" value="1"/>
</dbReference>
<dbReference type="Proteomes" id="UP000076078">
    <property type="component" value="Unassembled WGS sequence"/>
</dbReference>
<sequence length="299" mass="32648">MIRINSIFNKKNVKLISDHLNKRYFSSTTTTAPTGTVSGECTLEKLTGENEGISVISFNRGHVKNAIGKNLLKELRQHLHTLRFDSTTRVTIIRSVVDGVFCSGADLKERATFTPVEVSQFVYDIRSSFTEIETLPMPVIAAVEGVALGGGTEMILACDFRIASKSVKLGLPETGLAIIPGAGGTQRLPRLIGLARAKELIYTGAVLDSQRALDIGLIEYQTDVGKAFERSLELAKQIIPKGPIAIRMAKQAIDKGINVDIQSGMIIEQACYAQVIPTKDRVEGLTAFKEKRKPLYKGE</sequence>
<accession>A0A151ZGW1</accession>
<dbReference type="STRING" id="361077.A0A151ZGW1"/>
<dbReference type="InterPro" id="IPR001753">
    <property type="entry name" value="Enoyl-CoA_hydra/iso"/>
</dbReference>
<dbReference type="FunFam" id="3.90.226.10:FF:000009">
    <property type="entry name" value="Carnitinyl-CoA dehydratase"/>
    <property type="match status" value="1"/>
</dbReference>
<keyword evidence="5" id="KW-1185">Reference proteome</keyword>
<dbReference type="FunCoup" id="A0A151ZGW1">
    <property type="interactions" value="196"/>
</dbReference>
<dbReference type="Gene3D" id="1.10.12.10">
    <property type="entry name" value="Lyase 2-enoyl-coa Hydratase, Chain A, domain 2"/>
    <property type="match status" value="1"/>
</dbReference>
<dbReference type="OrthoDB" id="410701at2759"/>
<dbReference type="InterPro" id="IPR014748">
    <property type="entry name" value="Enoyl-CoA_hydra_C"/>
</dbReference>
<comment type="similarity">
    <text evidence="1 3">Belongs to the enoyl-CoA hydratase/isomerase family.</text>
</comment>
<evidence type="ECO:0000256" key="2">
    <source>
        <dbReference type="ARBA" id="ARBA00023239"/>
    </source>
</evidence>
<evidence type="ECO:0000256" key="1">
    <source>
        <dbReference type="ARBA" id="ARBA00005254"/>
    </source>
</evidence>
<dbReference type="GO" id="GO:0016853">
    <property type="term" value="F:isomerase activity"/>
    <property type="evidence" value="ECO:0007669"/>
    <property type="project" value="UniProtKB-KW"/>
</dbReference>
<dbReference type="InterPro" id="IPR018376">
    <property type="entry name" value="Enoyl-CoA_hyd/isom_CS"/>
</dbReference>
<dbReference type="GO" id="GO:0016836">
    <property type="term" value="F:hydro-lyase activity"/>
    <property type="evidence" value="ECO:0007669"/>
    <property type="project" value="UniProtKB-ARBA"/>
</dbReference>
<reference evidence="4 5" key="1">
    <citation type="submission" date="2015-12" db="EMBL/GenBank/DDBJ databases">
        <title>Dictyostelia acquired genes for synthesis and detection of signals that induce cell-type specialization by lateral gene transfer from prokaryotes.</title>
        <authorList>
            <person name="Gloeckner G."/>
            <person name="Schaap P."/>
        </authorList>
    </citation>
    <scope>NUCLEOTIDE SEQUENCE [LARGE SCALE GENOMIC DNA]</scope>
    <source>
        <strain evidence="4 5">TK</strain>
    </source>
</reference>
<dbReference type="AlphaFoldDB" id="A0A151ZGW1"/>
<proteinExistence type="inferred from homology"/>
<dbReference type="InParanoid" id="A0A151ZGW1"/>
<dbReference type="GO" id="GO:0005739">
    <property type="term" value="C:mitochondrion"/>
    <property type="evidence" value="ECO:0007669"/>
    <property type="project" value="TreeGrafter"/>
</dbReference>
<evidence type="ECO:0000313" key="5">
    <source>
        <dbReference type="Proteomes" id="UP000076078"/>
    </source>
</evidence>
<dbReference type="OMA" id="YEQAHAW"/>
<protein>
    <submittedName>
        <fullName evidence="4">Enoyl-CoA hydratase/isomerase domain-containing protein</fullName>
    </submittedName>
</protein>
<dbReference type="InterPro" id="IPR029045">
    <property type="entry name" value="ClpP/crotonase-like_dom_sf"/>
</dbReference>
<keyword evidence="2" id="KW-0456">Lyase</keyword>
<organism evidence="4 5">
    <name type="scientific">Tieghemostelium lacteum</name>
    <name type="common">Slime mold</name>
    <name type="synonym">Dictyostelium lacteum</name>
    <dbReference type="NCBI Taxonomy" id="361077"/>
    <lineage>
        <taxon>Eukaryota</taxon>
        <taxon>Amoebozoa</taxon>
        <taxon>Evosea</taxon>
        <taxon>Eumycetozoa</taxon>
        <taxon>Dictyostelia</taxon>
        <taxon>Dictyosteliales</taxon>
        <taxon>Raperosteliaceae</taxon>
        <taxon>Tieghemostelium</taxon>
    </lineage>
</organism>
<dbReference type="FunFam" id="1.10.12.10:FF:000001">
    <property type="entry name" value="Probable enoyl-CoA hydratase, mitochondrial"/>
    <property type="match status" value="1"/>
</dbReference>
<dbReference type="PROSITE" id="PS00166">
    <property type="entry name" value="ENOYL_COA_HYDRATASE"/>
    <property type="match status" value="1"/>
</dbReference>
<dbReference type="EMBL" id="LODT01000028">
    <property type="protein sequence ID" value="KYQ93206.1"/>
    <property type="molecule type" value="Genomic_DNA"/>
</dbReference>
<comment type="caution">
    <text evidence="4">The sequence shown here is derived from an EMBL/GenBank/DDBJ whole genome shotgun (WGS) entry which is preliminary data.</text>
</comment>
<dbReference type="CDD" id="cd06558">
    <property type="entry name" value="crotonase-like"/>
    <property type="match status" value="1"/>
</dbReference>
<dbReference type="Pfam" id="PF00378">
    <property type="entry name" value="ECH_1"/>
    <property type="match status" value="1"/>
</dbReference>